<dbReference type="PANTHER" id="PTHR24209:SF7">
    <property type="entry name" value="PROTEIN DA1-RELATED 2"/>
    <property type="match status" value="1"/>
</dbReference>
<dbReference type="STRING" id="94643.A0A2A9M4L4"/>
<proteinExistence type="predicted"/>
<dbReference type="Proteomes" id="UP000224006">
    <property type="component" value="Chromosome IX"/>
</dbReference>
<dbReference type="GeneID" id="40306563"/>
<dbReference type="InterPro" id="IPR045218">
    <property type="entry name" value="DA1-like"/>
</dbReference>
<feature type="compositionally biased region" description="Polar residues" evidence="1">
    <location>
        <begin position="128"/>
        <end position="140"/>
    </location>
</feature>
<dbReference type="Pfam" id="PF12315">
    <property type="entry name" value="DA1-like"/>
    <property type="match status" value="1"/>
</dbReference>
<organism evidence="3 4">
    <name type="scientific">Besnoitia besnoiti</name>
    <name type="common">Apicomplexan protozoan</name>
    <dbReference type="NCBI Taxonomy" id="94643"/>
    <lineage>
        <taxon>Eukaryota</taxon>
        <taxon>Sar</taxon>
        <taxon>Alveolata</taxon>
        <taxon>Apicomplexa</taxon>
        <taxon>Conoidasida</taxon>
        <taxon>Coccidia</taxon>
        <taxon>Eucoccidiorida</taxon>
        <taxon>Eimeriorina</taxon>
        <taxon>Sarcocystidae</taxon>
        <taxon>Besnoitia</taxon>
    </lineage>
</organism>
<feature type="compositionally biased region" description="Basic and acidic residues" evidence="1">
    <location>
        <begin position="68"/>
        <end position="89"/>
    </location>
</feature>
<feature type="region of interest" description="Disordered" evidence="1">
    <location>
        <begin position="306"/>
        <end position="341"/>
    </location>
</feature>
<dbReference type="PANTHER" id="PTHR24209">
    <property type="entry name" value="PROTEIN DA1-RELATED 2"/>
    <property type="match status" value="1"/>
</dbReference>
<protein>
    <recommendedName>
        <fullName evidence="2">Protein DA1-like domain-containing protein</fullName>
    </recommendedName>
</protein>
<feature type="compositionally biased region" description="Low complexity" evidence="1">
    <location>
        <begin position="101"/>
        <end position="119"/>
    </location>
</feature>
<dbReference type="VEuPathDB" id="ToxoDB:BESB_015020"/>
<feature type="compositionally biased region" description="Polar residues" evidence="1">
    <location>
        <begin position="323"/>
        <end position="340"/>
    </location>
</feature>
<dbReference type="OrthoDB" id="329432at2759"/>
<dbReference type="RefSeq" id="XP_029216898.1">
    <property type="nucleotide sequence ID" value="XM_029360231.1"/>
</dbReference>
<evidence type="ECO:0000256" key="1">
    <source>
        <dbReference type="SAM" id="MobiDB-lite"/>
    </source>
</evidence>
<comment type="caution">
    <text evidence="3">The sequence shown here is derived from an EMBL/GenBank/DDBJ whole genome shotgun (WGS) entry which is preliminary data.</text>
</comment>
<evidence type="ECO:0000313" key="4">
    <source>
        <dbReference type="Proteomes" id="UP000224006"/>
    </source>
</evidence>
<dbReference type="KEGG" id="bbes:BESB_015020"/>
<evidence type="ECO:0000259" key="2">
    <source>
        <dbReference type="Pfam" id="PF12315"/>
    </source>
</evidence>
<feature type="region of interest" description="Disordered" evidence="1">
    <location>
        <begin position="1"/>
        <end position="142"/>
    </location>
</feature>
<dbReference type="InterPro" id="IPR022087">
    <property type="entry name" value="DA1-like_dom"/>
</dbReference>
<keyword evidence="4" id="KW-1185">Reference proteome</keyword>
<gene>
    <name evidence="3" type="ORF">BESB_015020</name>
</gene>
<feature type="region of interest" description="Disordered" evidence="1">
    <location>
        <begin position="561"/>
        <end position="583"/>
    </location>
</feature>
<dbReference type="EMBL" id="NWUJ01000010">
    <property type="protein sequence ID" value="PFH32889.1"/>
    <property type="molecule type" value="Genomic_DNA"/>
</dbReference>
<accession>A0A2A9M4L4</accession>
<feature type="compositionally biased region" description="Polar residues" evidence="1">
    <location>
        <begin position="571"/>
        <end position="582"/>
    </location>
</feature>
<reference evidence="3 4" key="1">
    <citation type="submission" date="2017-09" db="EMBL/GenBank/DDBJ databases">
        <title>Genome sequencing of Besnoitia besnoiti strain Bb-Ger1.</title>
        <authorList>
            <person name="Schares G."/>
            <person name="Venepally P."/>
            <person name="Lorenzi H.A."/>
        </authorList>
    </citation>
    <scope>NUCLEOTIDE SEQUENCE [LARGE SCALE GENOMIC DNA]</scope>
    <source>
        <strain evidence="3 4">Bb-Ger1</strain>
    </source>
</reference>
<feature type="compositionally biased region" description="Polar residues" evidence="1">
    <location>
        <begin position="27"/>
        <end position="39"/>
    </location>
</feature>
<evidence type="ECO:0000313" key="3">
    <source>
        <dbReference type="EMBL" id="PFH32889.1"/>
    </source>
</evidence>
<sequence>MTLPHAKRAESGRQSSRSVAADRRTLPKTSSKSATSNYTARPWEPQKARGNPPTHPPLLCAGPTAGTRPDKSPQKDLRARDSPQKESARPAKARQNSVNESPKAAPAASRPRPDTPAATSKCPAPKSNMPTSQSRHNSPEATAGIPQHTLAVRGFQSPFASVQFAPASFCIDLTGSIGTTHPKAPLAINSRAFCGRTQTTIRHVPAAHQHARPPRAPQTALGGNVLRSAATGVMHFGGGAASSGAASRPTLIPAAPLRCSYCCATLRERKYFAAAWPELIMCARCSDALPSCHVCHRKAAEVRHTQESSQPWSQLCGGEEPLTSKTPTGTENGKNATRLTQKPPVRVGGLNLCGGCASLGPVLNERQVERLLGEALEFLHEQANISFNDTKLFPLPKVPDTDATPPRNNDGQRRRLTFPYPVQAADLERMRASEFVPAGDATPFGCCETLEVLEKTKSGWLARSLSVKRILVAKGLPESVFRAHLAHELLHAFIWCTRGGERSATAIDRAVEEGLCNTVTSRVLQLRDSLLAAAERRTACAASGSKGQNQLISRDANQVPQHHGLVPAPQQKPNSGDASQTAGAAALIAHERRVIAVRLGIMANDTDKIYGEGYRVVRKAVDECGFQKALHLVRTEGSSLEVFKKAAFGSK</sequence>
<name>A0A2A9M4L4_BESBE</name>
<feature type="domain" description="Protein DA1-like" evidence="2">
    <location>
        <begin position="455"/>
        <end position="634"/>
    </location>
</feature>
<dbReference type="AlphaFoldDB" id="A0A2A9M4L4"/>